<dbReference type="GO" id="GO:0016594">
    <property type="term" value="F:glycine binding"/>
    <property type="evidence" value="ECO:0007669"/>
    <property type="project" value="TreeGrafter"/>
</dbReference>
<keyword evidence="5" id="KW-1185">Reference proteome</keyword>
<accession>X6MY32</accession>
<keyword evidence="2" id="KW-0472">Membrane</keyword>
<evidence type="ECO:0000313" key="4">
    <source>
        <dbReference type="EMBL" id="ETO18751.1"/>
    </source>
</evidence>
<gene>
    <name evidence="4" type="ORF">RFI_18502</name>
</gene>
<dbReference type="Gene3D" id="3.40.640.10">
    <property type="entry name" value="Type I PLP-dependent aspartate aminotransferase-like (Major domain)"/>
    <property type="match status" value="2"/>
</dbReference>
<proteinExistence type="predicted"/>
<keyword evidence="1" id="KW-0560">Oxidoreductase</keyword>
<dbReference type="InterPro" id="IPR015421">
    <property type="entry name" value="PyrdxlP-dep_Trfase_major"/>
</dbReference>
<dbReference type="GO" id="GO:0019464">
    <property type="term" value="P:glycine decarboxylation via glycine cleavage system"/>
    <property type="evidence" value="ECO:0007669"/>
    <property type="project" value="TreeGrafter"/>
</dbReference>
<keyword evidence="2" id="KW-0812">Transmembrane</keyword>
<reference evidence="4 5" key="1">
    <citation type="journal article" date="2013" name="Curr. Biol.">
        <title>The Genome of the Foraminiferan Reticulomyxa filosa.</title>
        <authorList>
            <person name="Glockner G."/>
            <person name="Hulsmann N."/>
            <person name="Schleicher M."/>
            <person name="Noegel A.A."/>
            <person name="Eichinger L."/>
            <person name="Gallinger C."/>
            <person name="Pawlowski J."/>
            <person name="Sierra R."/>
            <person name="Euteneuer U."/>
            <person name="Pillet L."/>
            <person name="Moustafa A."/>
            <person name="Platzer M."/>
            <person name="Groth M."/>
            <person name="Szafranski K."/>
            <person name="Schliwa M."/>
        </authorList>
    </citation>
    <scope>NUCLEOTIDE SEQUENCE [LARGE SCALE GENOMIC DNA]</scope>
</reference>
<comment type="caution">
    <text evidence="4">The sequence shown here is derived from an EMBL/GenBank/DDBJ whole genome shotgun (WGS) entry which is preliminary data.</text>
</comment>
<dbReference type="OrthoDB" id="6537869at2759"/>
<sequence>VHRKGGIMIAATDLLACTQVKPPGEWGADIVVGTSQRFGVPLGYGGPHAGFLATEEQYLRKMPGRIIGITRDSRGKPAYRMTLQTREQHIRRDKATSNICTAQALLANVSAAYAIYHGPKGLDAIGKRVHLYACALAQGLKDAGATVHNEHFFDTIQVSVKGKSTNDLVKAAEAKKINLRRCSDGKSISISFDETTTIQDVDELIEVYILIYNIIYTYTYTHICMYIFTIKKKKKNILIQFDFRNKGKKSNATQVLQNLSEKSVTSIPSSLKRESEYLTHSVFNNHHSETAMMRYLYSLERRDLGLNTAMIPLGSCTMKLNSATVMTPVTWPQVNSVHPFVPTSQVPGYQTMLQQMEQWLREITGFDGVSLQPNSGAQGEYTGLMAIRAYQQSKGETHRNICLIPTSAHGTNPASAAMVGWKVVPVKCDVKGNVDLKDLAELAKKHEKQF</sequence>
<evidence type="ECO:0000256" key="1">
    <source>
        <dbReference type="ARBA" id="ARBA00023002"/>
    </source>
</evidence>
<keyword evidence="2" id="KW-1133">Transmembrane helix</keyword>
<dbReference type="Proteomes" id="UP000023152">
    <property type="component" value="Unassembled WGS sequence"/>
</dbReference>
<name>X6MY32_RETFI</name>
<feature type="transmembrane region" description="Helical" evidence="2">
    <location>
        <begin position="207"/>
        <end position="228"/>
    </location>
</feature>
<feature type="domain" description="Glycine cleavage system P-protein N-terminal" evidence="3">
    <location>
        <begin position="2"/>
        <end position="207"/>
    </location>
</feature>
<dbReference type="InterPro" id="IPR015424">
    <property type="entry name" value="PyrdxlP-dep_Trfase"/>
</dbReference>
<evidence type="ECO:0000313" key="5">
    <source>
        <dbReference type="Proteomes" id="UP000023152"/>
    </source>
</evidence>
<dbReference type="GO" id="GO:0005960">
    <property type="term" value="C:glycine cleavage complex"/>
    <property type="evidence" value="ECO:0007669"/>
    <property type="project" value="TreeGrafter"/>
</dbReference>
<dbReference type="GO" id="GO:0030170">
    <property type="term" value="F:pyridoxal phosphate binding"/>
    <property type="evidence" value="ECO:0007669"/>
    <property type="project" value="TreeGrafter"/>
</dbReference>
<protein>
    <submittedName>
        <fullName evidence="4">Glycine dehydrogenase</fullName>
    </submittedName>
</protein>
<dbReference type="PANTHER" id="PTHR11773">
    <property type="entry name" value="GLYCINE DEHYDROGENASE, DECARBOXYLATING"/>
    <property type="match status" value="1"/>
</dbReference>
<dbReference type="InterPro" id="IPR049315">
    <property type="entry name" value="GDC-P_N"/>
</dbReference>
<dbReference type="SUPFAM" id="SSF53383">
    <property type="entry name" value="PLP-dependent transferases"/>
    <property type="match status" value="2"/>
</dbReference>
<dbReference type="GO" id="GO:0005829">
    <property type="term" value="C:cytosol"/>
    <property type="evidence" value="ECO:0007669"/>
    <property type="project" value="TreeGrafter"/>
</dbReference>
<evidence type="ECO:0000256" key="2">
    <source>
        <dbReference type="SAM" id="Phobius"/>
    </source>
</evidence>
<organism evidence="4 5">
    <name type="scientific">Reticulomyxa filosa</name>
    <dbReference type="NCBI Taxonomy" id="46433"/>
    <lineage>
        <taxon>Eukaryota</taxon>
        <taxon>Sar</taxon>
        <taxon>Rhizaria</taxon>
        <taxon>Retaria</taxon>
        <taxon>Foraminifera</taxon>
        <taxon>Monothalamids</taxon>
        <taxon>Reticulomyxidae</taxon>
        <taxon>Reticulomyxa</taxon>
    </lineage>
</organism>
<dbReference type="Pfam" id="PF02347">
    <property type="entry name" value="GDC-P"/>
    <property type="match status" value="1"/>
</dbReference>
<dbReference type="InterPro" id="IPR020581">
    <property type="entry name" value="GDC_P"/>
</dbReference>
<dbReference type="EMBL" id="ASPP01014443">
    <property type="protein sequence ID" value="ETO18751.1"/>
    <property type="molecule type" value="Genomic_DNA"/>
</dbReference>
<dbReference type="PANTHER" id="PTHR11773:SF1">
    <property type="entry name" value="GLYCINE DEHYDROGENASE (DECARBOXYLATING), MITOCHONDRIAL"/>
    <property type="match status" value="1"/>
</dbReference>
<dbReference type="AlphaFoldDB" id="X6MY32"/>
<feature type="non-terminal residue" evidence="4">
    <location>
        <position position="1"/>
    </location>
</feature>
<evidence type="ECO:0000259" key="3">
    <source>
        <dbReference type="Pfam" id="PF02347"/>
    </source>
</evidence>
<dbReference type="GO" id="GO:0004375">
    <property type="term" value="F:glycine dehydrogenase (decarboxylating) activity"/>
    <property type="evidence" value="ECO:0007669"/>
    <property type="project" value="InterPro"/>
</dbReference>